<keyword evidence="2" id="KW-1185">Reference proteome</keyword>
<dbReference type="Gene3D" id="2.60.40.1120">
    <property type="entry name" value="Carboxypeptidase-like, regulatory domain"/>
    <property type="match status" value="1"/>
</dbReference>
<reference evidence="1" key="1">
    <citation type="submission" date="2022-10" db="EMBL/GenBank/DDBJ databases">
        <authorList>
            <person name="Yu W.X."/>
        </authorList>
    </citation>
    <scope>NUCLEOTIDE SEQUENCE</scope>
    <source>
        <strain evidence="1">AAT</strain>
    </source>
</reference>
<name>A0AAE3M5T5_9BACT</name>
<comment type="caution">
    <text evidence="1">The sequence shown here is derived from an EMBL/GenBank/DDBJ whole genome shotgun (WGS) entry which is preliminary data.</text>
</comment>
<sequence length="955" mass="108124">MNKILNKRLNLSLLLIFIVNGLLLAQNNEILVSGTMTDSEGEPIVGLTVLIEGTDKGTVTDIYGNYTIKAPLNSTLVFSFIGMKTQRAIVTRMGLNPVGTRQVIPYNNNEESTRFTHEKQVKTKQDSINFAKRMKKYRQYVSDSSVLNSYQRTQIVAPDVSTSKDIRKIQRYTDPNRQRDFMLGKIIVENDFSILTPGRTPQLQSTYSQGRPSFGELTYQGPETGEMFSWGPALRNLEFDGISTSNDKNGSLVLRGTGNGKAAKFYDPKHLFKNGFVRSTGITSYQTIFGVQTNVSYQNQHSSGILPNEEMTQNNLRFNVKLNNGIKINLNYAHTEEQFKNRLLQSRMLAATYLTPVSFDNANGLSTKKARSNIESIYHPDESIRSASPGNLDNPYLIAQEARDDNNLETLTYSIAYHPCWNTGSVDVSLSGELWQNTQQMFFPEAMAGLNSDHSSKRDDKFNNYFIRAILSNRLYDYKLQFKMPMNAEFYSYKQSLNFNGISQKGLNRNRQSFTANPYVQFNDDYSYIFIRAGANMYASSTSDKTYLWPSVGAFIKPFDILDDIFYWDTNYVMQEFKIRYNFGKQASEYSLYTKPGISNSLFYDVEDYNHYFEEKGMGYAEDINPEIITRHELGIEASFLNGNIYSEASFFTSNQKNSIYPIVENQQLVYKNVGEINTRGWEESLTARIFNGNFRWKTNLSLAQTKSEVHKLTEAGPIALAGFNNVHTTLIEGKAPGVISGSTFQRTANGQKIISDEGFPIKEDVLSVIGNPNPDWLIGLNSEFYTQGVEWGFTIDCVLGGDVWNGTQAALDFYGVSEYTAKHRNTNDYIFNGVRQDGSVNNQLVDFAPKEGSVYDNKWVRYGPGGVAEDYIEDASRLVLKELFVSYSFKDRVIRHLRLQNLSVTLAAHNLVTISGYNGNLGSNTLWGHSNTYGLDYFNSPQLRRFSVSLKITL</sequence>
<keyword evidence="1" id="KW-0378">Hydrolase</keyword>
<dbReference type="RefSeq" id="WP_301190953.1">
    <property type="nucleotide sequence ID" value="NZ_JAPDPJ010000028.1"/>
</dbReference>
<keyword evidence="1" id="KW-0645">Protease</keyword>
<dbReference type="Proteomes" id="UP001209229">
    <property type="component" value="Unassembled WGS sequence"/>
</dbReference>
<dbReference type="SUPFAM" id="SSF56935">
    <property type="entry name" value="Porins"/>
    <property type="match status" value="1"/>
</dbReference>
<accession>A0AAE3M5T5</accession>
<dbReference type="Pfam" id="PF13715">
    <property type="entry name" value="CarbopepD_reg_2"/>
    <property type="match status" value="1"/>
</dbReference>
<gene>
    <name evidence="1" type="ORF">OM075_12990</name>
</gene>
<protein>
    <submittedName>
        <fullName evidence="1">Carboxypeptidase-like regulatory domain-containing protein</fullName>
    </submittedName>
</protein>
<dbReference type="EMBL" id="JAPDPJ010000028">
    <property type="protein sequence ID" value="MCW3787389.1"/>
    <property type="molecule type" value="Genomic_DNA"/>
</dbReference>
<dbReference type="InterPro" id="IPR008969">
    <property type="entry name" value="CarboxyPept-like_regulatory"/>
</dbReference>
<organism evidence="1 2">
    <name type="scientific">Plebeiibacterium sediminum</name>
    <dbReference type="NCBI Taxonomy" id="2992112"/>
    <lineage>
        <taxon>Bacteria</taxon>
        <taxon>Pseudomonadati</taxon>
        <taxon>Bacteroidota</taxon>
        <taxon>Bacteroidia</taxon>
        <taxon>Marinilabiliales</taxon>
        <taxon>Marinilabiliaceae</taxon>
        <taxon>Plebeiibacterium</taxon>
    </lineage>
</organism>
<dbReference type="GO" id="GO:0004180">
    <property type="term" value="F:carboxypeptidase activity"/>
    <property type="evidence" value="ECO:0007669"/>
    <property type="project" value="UniProtKB-KW"/>
</dbReference>
<dbReference type="SUPFAM" id="SSF49464">
    <property type="entry name" value="Carboxypeptidase regulatory domain-like"/>
    <property type="match status" value="1"/>
</dbReference>
<evidence type="ECO:0000313" key="2">
    <source>
        <dbReference type="Proteomes" id="UP001209229"/>
    </source>
</evidence>
<proteinExistence type="predicted"/>
<evidence type="ECO:0000313" key="1">
    <source>
        <dbReference type="EMBL" id="MCW3787389.1"/>
    </source>
</evidence>
<keyword evidence="1" id="KW-0121">Carboxypeptidase</keyword>
<dbReference type="AlphaFoldDB" id="A0AAE3M5T5"/>